<dbReference type="Proteomes" id="UP000009131">
    <property type="component" value="Unassembled WGS sequence"/>
</dbReference>
<reference evidence="3 4" key="1">
    <citation type="journal article" date="2011" name="J. Gen. Appl. Microbiol.">
        <title>Draft genome sequencing of the enigmatic basidiomycete Mixia osmundae.</title>
        <authorList>
            <person name="Nishida H."/>
            <person name="Nagatsuka Y."/>
            <person name="Sugiyama J."/>
        </authorList>
    </citation>
    <scope>NUCLEOTIDE SEQUENCE [LARGE SCALE GENOMIC DNA]</scope>
    <source>
        <strain evidence="4">CBS 9802 / IAM 14324 / JCM 22182 / KY 12970</strain>
    </source>
</reference>
<proteinExistence type="inferred from homology"/>
<sequence length="170" mass="17640">MLRTTLRTATQSASTGRRAYSSIKPVYTAHATSTGGRQGKTSAPEAGIPELTLGTPKGLGGKDDHSKSNPEALFASTYSACFIGAMGLAAGQLKAKLPPTVTAMADVSIGSPTDNSGGFKIAATLRIPFDSLEGSGLDRSGAEELLKKAHELCPYSRATRGNIEVDIKLE</sequence>
<protein>
    <recommendedName>
        <fullName evidence="5">Organic hydroperoxide resistance protein</fullName>
    </recommendedName>
</protein>
<dbReference type="PANTHER" id="PTHR33797">
    <property type="entry name" value="ORGANIC HYDROPEROXIDE RESISTANCE PROTEIN-LIKE"/>
    <property type="match status" value="1"/>
</dbReference>
<comment type="similarity">
    <text evidence="1">Belongs to the OsmC/Ohr family.</text>
</comment>
<dbReference type="OMA" id="SACFSNA"/>
<evidence type="ECO:0008006" key="5">
    <source>
        <dbReference type="Google" id="ProtNLM"/>
    </source>
</evidence>
<dbReference type="InterPro" id="IPR019953">
    <property type="entry name" value="OHR"/>
</dbReference>
<dbReference type="Gene3D" id="3.30.300.20">
    <property type="match status" value="1"/>
</dbReference>
<dbReference type="HOGENOM" id="CLU_106355_2_1_1"/>
<evidence type="ECO:0000256" key="2">
    <source>
        <dbReference type="SAM" id="MobiDB-lite"/>
    </source>
</evidence>
<dbReference type="eggNOG" id="ENOG502S7GC">
    <property type="taxonomic scope" value="Eukaryota"/>
</dbReference>
<feature type="region of interest" description="Disordered" evidence="2">
    <location>
        <begin position="30"/>
        <end position="67"/>
    </location>
</feature>
<gene>
    <name evidence="3" type="primary">Mo00589</name>
    <name evidence="3" type="ORF">E5Q_00589</name>
</gene>
<feature type="compositionally biased region" description="Polar residues" evidence="2">
    <location>
        <begin position="30"/>
        <end position="41"/>
    </location>
</feature>
<dbReference type="RefSeq" id="XP_014571307.1">
    <property type="nucleotide sequence ID" value="XM_014715821.1"/>
</dbReference>
<dbReference type="InterPro" id="IPR036102">
    <property type="entry name" value="OsmC/Ohrsf"/>
</dbReference>
<dbReference type="InterPro" id="IPR015946">
    <property type="entry name" value="KH_dom-like_a/b"/>
</dbReference>
<evidence type="ECO:0000256" key="1">
    <source>
        <dbReference type="ARBA" id="ARBA00007378"/>
    </source>
</evidence>
<dbReference type="PANTHER" id="PTHR33797:SF2">
    <property type="entry name" value="ORGANIC HYDROPEROXIDE RESISTANCE PROTEIN-LIKE"/>
    <property type="match status" value="1"/>
</dbReference>
<name>G7DT64_MIXOS</name>
<reference evidence="3 4" key="2">
    <citation type="journal article" date="2012" name="Open Biol.">
        <title>Characteristics of nucleosomes and linker DNA regions on the genome of the basidiomycete Mixia osmundae revealed by mono- and dinucleosome mapping.</title>
        <authorList>
            <person name="Nishida H."/>
            <person name="Kondo S."/>
            <person name="Matsumoto T."/>
            <person name="Suzuki Y."/>
            <person name="Yoshikawa H."/>
            <person name="Taylor T.D."/>
            <person name="Sugiyama J."/>
        </authorList>
    </citation>
    <scope>NUCLEOTIDE SEQUENCE [LARGE SCALE GENOMIC DNA]</scope>
    <source>
        <strain evidence="4">CBS 9802 / IAM 14324 / JCM 22182 / KY 12970</strain>
    </source>
</reference>
<dbReference type="AlphaFoldDB" id="G7DT64"/>
<dbReference type="NCBIfam" id="TIGR03561">
    <property type="entry name" value="organ_hyd_perox"/>
    <property type="match status" value="1"/>
</dbReference>
<dbReference type="OrthoDB" id="60422at2759"/>
<keyword evidence="4" id="KW-1185">Reference proteome</keyword>
<organism evidence="3 4">
    <name type="scientific">Mixia osmundae (strain CBS 9802 / IAM 14324 / JCM 22182 / KY 12970)</name>
    <dbReference type="NCBI Taxonomy" id="764103"/>
    <lineage>
        <taxon>Eukaryota</taxon>
        <taxon>Fungi</taxon>
        <taxon>Dikarya</taxon>
        <taxon>Basidiomycota</taxon>
        <taxon>Pucciniomycotina</taxon>
        <taxon>Mixiomycetes</taxon>
        <taxon>Mixiales</taxon>
        <taxon>Mixiaceae</taxon>
        <taxon>Mixia</taxon>
    </lineage>
</organism>
<dbReference type="GO" id="GO:0006979">
    <property type="term" value="P:response to oxidative stress"/>
    <property type="evidence" value="ECO:0007669"/>
    <property type="project" value="InterPro"/>
</dbReference>
<dbReference type="InterPro" id="IPR003718">
    <property type="entry name" value="OsmC/Ohr_fam"/>
</dbReference>
<dbReference type="SUPFAM" id="SSF82784">
    <property type="entry name" value="OsmC-like"/>
    <property type="match status" value="1"/>
</dbReference>
<evidence type="ECO:0000313" key="3">
    <source>
        <dbReference type="EMBL" id="GAA93943.1"/>
    </source>
</evidence>
<accession>G7DT64</accession>
<comment type="caution">
    <text evidence="3">The sequence shown here is derived from an EMBL/GenBank/DDBJ whole genome shotgun (WGS) entry which is preliminary data.</text>
</comment>
<dbReference type="Gene3D" id="2.20.25.10">
    <property type="match status" value="1"/>
</dbReference>
<dbReference type="Pfam" id="PF02566">
    <property type="entry name" value="OsmC"/>
    <property type="match status" value="1"/>
</dbReference>
<dbReference type="InParanoid" id="G7DT64"/>
<dbReference type="EMBL" id="BABT02000025">
    <property type="protein sequence ID" value="GAA93943.1"/>
    <property type="molecule type" value="Genomic_DNA"/>
</dbReference>
<evidence type="ECO:0000313" key="4">
    <source>
        <dbReference type="Proteomes" id="UP000009131"/>
    </source>
</evidence>